<feature type="compositionally biased region" description="Polar residues" evidence="8">
    <location>
        <begin position="53"/>
        <end position="62"/>
    </location>
</feature>
<dbReference type="Pfam" id="PF00352">
    <property type="entry name" value="TBP"/>
    <property type="match status" value="2"/>
</dbReference>
<dbReference type="Gene3D" id="3.30.310.10">
    <property type="entry name" value="TATA-Binding Protein"/>
    <property type="match status" value="2"/>
</dbReference>
<dbReference type="GO" id="GO:0005634">
    <property type="term" value="C:nucleus"/>
    <property type="evidence" value="ECO:0007669"/>
    <property type="project" value="UniProtKB-SubCell"/>
</dbReference>
<dbReference type="GO" id="GO:0000992">
    <property type="term" value="F:RNA polymerase III cis-regulatory region sequence-specific DNA binding"/>
    <property type="evidence" value="ECO:0007669"/>
    <property type="project" value="UniProtKB-ARBA"/>
</dbReference>
<sequence>MSGQNDELKRLLGSPSPGRGSEDNVMAPPLSTNVPKPSSTQSSTSSNNNNPQASMTASTPATGQKEVLEPVIQNVVSTVNLETELNLMKINACTRNSEYNPARFTGLVMRIRNPRATALIFRSGKLVCTGARCEEDSYLATRKFARIIQKIGFHVKFKDFKIQNIVATCDLKFPIKLESLCESHGNFTSYEPELYPGLIYRLIAPRIVLLIFVNGKIVMTGAKDREDLTTALSKIYTTLLSYRKK</sequence>
<protein>
    <submittedName>
        <fullName evidence="9">Similar to Tbp: TATA-box-binding protein (Bombyx mori)</fullName>
    </submittedName>
</protein>
<gene>
    <name evidence="9" type="ORF">HICCMSTLAB_LOCUS9187</name>
</gene>
<keyword evidence="3" id="KW-0677">Repeat</keyword>
<evidence type="ECO:0000313" key="9">
    <source>
        <dbReference type="EMBL" id="CAG5099693.1"/>
    </source>
</evidence>
<dbReference type="GO" id="GO:0000978">
    <property type="term" value="F:RNA polymerase II cis-regulatory region sequence-specific DNA binding"/>
    <property type="evidence" value="ECO:0007669"/>
    <property type="project" value="UniProtKB-ARBA"/>
</dbReference>
<accession>A0A8J2HJI5</accession>
<evidence type="ECO:0000256" key="6">
    <source>
        <dbReference type="ARBA" id="ARBA00023163"/>
    </source>
</evidence>
<dbReference type="GO" id="GO:0006352">
    <property type="term" value="P:DNA-templated transcription initiation"/>
    <property type="evidence" value="ECO:0007669"/>
    <property type="project" value="InterPro"/>
</dbReference>
<feature type="compositionally biased region" description="Low complexity" evidence="8">
    <location>
        <begin position="37"/>
        <end position="52"/>
    </location>
</feature>
<dbReference type="HAMAP" id="MF_00408">
    <property type="entry name" value="TATA_bind_prot_arch"/>
    <property type="match status" value="1"/>
</dbReference>
<comment type="caution">
    <text evidence="9">The sequence shown here is derived from an EMBL/GenBank/DDBJ whole genome shotgun (WGS) entry which is preliminary data.</text>
</comment>
<evidence type="ECO:0000313" key="10">
    <source>
        <dbReference type="Proteomes" id="UP000786811"/>
    </source>
</evidence>
<reference evidence="9" key="1">
    <citation type="submission" date="2021-04" db="EMBL/GenBank/DDBJ databases">
        <authorList>
            <person name="Chebbi M.A.C M."/>
        </authorList>
    </citation>
    <scope>NUCLEOTIDE SEQUENCE</scope>
</reference>
<evidence type="ECO:0000256" key="5">
    <source>
        <dbReference type="ARBA" id="ARBA00023125"/>
    </source>
</evidence>
<keyword evidence="4" id="KW-0805">Transcription regulation</keyword>
<dbReference type="InterPro" id="IPR030491">
    <property type="entry name" value="TBP_CS"/>
</dbReference>
<dbReference type="InterPro" id="IPR000814">
    <property type="entry name" value="TBP"/>
</dbReference>
<proteinExistence type="inferred from homology"/>
<name>A0A8J2HJI5_COTCN</name>
<evidence type="ECO:0000256" key="3">
    <source>
        <dbReference type="ARBA" id="ARBA00022737"/>
    </source>
</evidence>
<evidence type="ECO:0000256" key="2">
    <source>
        <dbReference type="ARBA" id="ARBA00005560"/>
    </source>
</evidence>
<dbReference type="EMBL" id="CAJNRD030001122">
    <property type="protein sequence ID" value="CAG5099693.1"/>
    <property type="molecule type" value="Genomic_DNA"/>
</dbReference>
<evidence type="ECO:0000256" key="1">
    <source>
        <dbReference type="ARBA" id="ARBA00004123"/>
    </source>
</evidence>
<dbReference type="SUPFAM" id="SSF55945">
    <property type="entry name" value="TATA-box binding protein-like"/>
    <property type="match status" value="2"/>
</dbReference>
<evidence type="ECO:0000256" key="4">
    <source>
        <dbReference type="ARBA" id="ARBA00023015"/>
    </source>
</evidence>
<dbReference type="InterPro" id="IPR033710">
    <property type="entry name" value="TBP_eukaryotic"/>
</dbReference>
<keyword evidence="7" id="KW-0539">Nucleus</keyword>
<dbReference type="GO" id="GO:0042797">
    <property type="term" value="P:tRNA transcription by RNA polymerase III"/>
    <property type="evidence" value="ECO:0007669"/>
    <property type="project" value="UniProtKB-ARBA"/>
</dbReference>
<dbReference type="OrthoDB" id="2127950at2759"/>
<comment type="similarity">
    <text evidence="2">Belongs to the TBP family.</text>
</comment>
<dbReference type="Proteomes" id="UP000786811">
    <property type="component" value="Unassembled WGS sequence"/>
</dbReference>
<dbReference type="AlphaFoldDB" id="A0A8J2HJI5"/>
<organism evidence="9 10">
    <name type="scientific">Cotesia congregata</name>
    <name type="common">Parasitoid wasp</name>
    <name type="synonym">Apanteles congregatus</name>
    <dbReference type="NCBI Taxonomy" id="51543"/>
    <lineage>
        <taxon>Eukaryota</taxon>
        <taxon>Metazoa</taxon>
        <taxon>Ecdysozoa</taxon>
        <taxon>Arthropoda</taxon>
        <taxon>Hexapoda</taxon>
        <taxon>Insecta</taxon>
        <taxon>Pterygota</taxon>
        <taxon>Neoptera</taxon>
        <taxon>Endopterygota</taxon>
        <taxon>Hymenoptera</taxon>
        <taxon>Apocrita</taxon>
        <taxon>Ichneumonoidea</taxon>
        <taxon>Braconidae</taxon>
        <taxon>Microgastrinae</taxon>
        <taxon>Cotesia</taxon>
    </lineage>
</organism>
<keyword evidence="6" id="KW-0804">Transcription</keyword>
<feature type="compositionally biased region" description="Basic and acidic residues" evidence="8">
    <location>
        <begin position="1"/>
        <end position="10"/>
    </location>
</feature>
<evidence type="ECO:0000256" key="7">
    <source>
        <dbReference type="ARBA" id="ARBA00023242"/>
    </source>
</evidence>
<dbReference type="FunFam" id="3.30.310.10:FF:000005">
    <property type="entry name" value="TATA box-binding protein-like 1"/>
    <property type="match status" value="1"/>
</dbReference>
<evidence type="ECO:0000256" key="8">
    <source>
        <dbReference type="SAM" id="MobiDB-lite"/>
    </source>
</evidence>
<dbReference type="PROSITE" id="PS00351">
    <property type="entry name" value="TFIID"/>
    <property type="match status" value="1"/>
</dbReference>
<keyword evidence="10" id="KW-1185">Reference proteome</keyword>
<dbReference type="GO" id="GO:0032991">
    <property type="term" value="C:protein-containing complex"/>
    <property type="evidence" value="ECO:0007669"/>
    <property type="project" value="UniProtKB-ARBA"/>
</dbReference>
<dbReference type="FunFam" id="3.30.310.10:FF:000002">
    <property type="entry name" value="TATA-box-binding protein 2"/>
    <property type="match status" value="1"/>
</dbReference>
<dbReference type="PANTHER" id="PTHR10126">
    <property type="entry name" value="TATA-BOX BINDING PROTEIN"/>
    <property type="match status" value="1"/>
</dbReference>
<dbReference type="CDD" id="cd04516">
    <property type="entry name" value="TBP_eukaryotes"/>
    <property type="match status" value="1"/>
</dbReference>
<feature type="region of interest" description="Disordered" evidence="8">
    <location>
        <begin position="1"/>
        <end position="64"/>
    </location>
</feature>
<comment type="subcellular location">
    <subcellularLocation>
        <location evidence="1">Nucleus</location>
    </subcellularLocation>
</comment>
<dbReference type="GO" id="GO:0001092">
    <property type="term" value="F:TFIIA-class transcription factor complex binding"/>
    <property type="evidence" value="ECO:0007669"/>
    <property type="project" value="UniProtKB-ARBA"/>
</dbReference>
<dbReference type="InterPro" id="IPR012295">
    <property type="entry name" value="TBP_dom_sf"/>
</dbReference>
<dbReference type="PRINTS" id="PR00686">
    <property type="entry name" value="TIFACTORIID"/>
</dbReference>
<keyword evidence="5" id="KW-0238">DNA-binding</keyword>